<evidence type="ECO:0000256" key="2">
    <source>
        <dbReference type="SAM" id="SignalP"/>
    </source>
</evidence>
<comment type="caution">
    <text evidence="3">The sequence shown here is derived from an EMBL/GenBank/DDBJ whole genome shotgun (WGS) entry which is preliminary data.</text>
</comment>
<evidence type="ECO:0000313" key="3">
    <source>
        <dbReference type="EMBL" id="MFC5721970.1"/>
    </source>
</evidence>
<organism evidence="3 4">
    <name type="scientific">Streptomyces gamaensis</name>
    <dbReference type="NCBI Taxonomy" id="1763542"/>
    <lineage>
        <taxon>Bacteria</taxon>
        <taxon>Bacillati</taxon>
        <taxon>Actinomycetota</taxon>
        <taxon>Actinomycetes</taxon>
        <taxon>Kitasatosporales</taxon>
        <taxon>Streptomycetaceae</taxon>
        <taxon>Streptomyces</taxon>
    </lineage>
</organism>
<reference evidence="4" key="1">
    <citation type="journal article" date="2019" name="Int. J. Syst. Evol. Microbiol.">
        <title>The Global Catalogue of Microorganisms (GCM) 10K type strain sequencing project: providing services to taxonomists for standard genome sequencing and annotation.</title>
        <authorList>
            <consortium name="The Broad Institute Genomics Platform"/>
            <consortium name="The Broad Institute Genome Sequencing Center for Infectious Disease"/>
            <person name="Wu L."/>
            <person name="Ma J."/>
        </authorList>
    </citation>
    <scope>NUCLEOTIDE SEQUENCE [LARGE SCALE GENOMIC DNA]</scope>
    <source>
        <strain evidence="4">CGMCC 4.7304</strain>
    </source>
</reference>
<gene>
    <name evidence="3" type="ORF">ACFP1Z_17510</name>
</gene>
<keyword evidence="4" id="KW-1185">Reference proteome</keyword>
<dbReference type="RefSeq" id="WP_390317318.1">
    <property type="nucleotide sequence ID" value="NZ_JBHSPB010000009.1"/>
</dbReference>
<name>A0ABW0YZE2_9ACTN</name>
<keyword evidence="2" id="KW-0732">Signal</keyword>
<feature type="region of interest" description="Disordered" evidence="1">
    <location>
        <begin position="146"/>
        <end position="228"/>
    </location>
</feature>
<feature type="compositionally biased region" description="Low complexity" evidence="1">
    <location>
        <begin position="150"/>
        <end position="183"/>
    </location>
</feature>
<protein>
    <recommendedName>
        <fullName evidence="5">DUF3558 domain-containing protein</fullName>
    </recommendedName>
</protein>
<feature type="compositionally biased region" description="Low complexity" evidence="1">
    <location>
        <begin position="190"/>
        <end position="228"/>
    </location>
</feature>
<evidence type="ECO:0000313" key="4">
    <source>
        <dbReference type="Proteomes" id="UP001596083"/>
    </source>
</evidence>
<feature type="region of interest" description="Disordered" evidence="1">
    <location>
        <begin position="25"/>
        <end position="58"/>
    </location>
</feature>
<feature type="chain" id="PRO_5045692714" description="DUF3558 domain-containing protein" evidence="2">
    <location>
        <begin position="26"/>
        <end position="306"/>
    </location>
</feature>
<dbReference type="EMBL" id="JBHSPB010000009">
    <property type="protein sequence ID" value="MFC5721970.1"/>
    <property type="molecule type" value="Genomic_DNA"/>
</dbReference>
<feature type="signal peptide" evidence="2">
    <location>
        <begin position="1"/>
        <end position="25"/>
    </location>
</feature>
<evidence type="ECO:0000256" key="1">
    <source>
        <dbReference type="SAM" id="MobiDB-lite"/>
    </source>
</evidence>
<accession>A0ABW0YZE2</accession>
<proteinExistence type="predicted"/>
<dbReference type="Proteomes" id="UP001596083">
    <property type="component" value="Unassembled WGS sequence"/>
</dbReference>
<sequence>MQRRAYAPAAALTAAALAAALTACGGSGSAGPGDDAKPGRPGASAPAAQPGKYRSLPEPCRYVNRDTLRRMLPLGQDDSTPDAEQIYQGTPAITYDTDRRVGCHWKLETPEGTRSLSVDFERVVSYQAGVSDEERAGRLYERRASAAHIPGPSASPSGTSATPGSSGSPASGSSPAPGSPGASDGPRPQGSGSPSPLPSTSTSPGPSTSASGSPSATPSAAPSASASLAPRTLDDLGEDAFIDDKLVTAGSGVHRGISVVFRDANILVTVAYDQWSADKQHIPGSADLQGKAHGLARELDAGHFGN</sequence>
<evidence type="ECO:0008006" key="5">
    <source>
        <dbReference type="Google" id="ProtNLM"/>
    </source>
</evidence>
<dbReference type="PROSITE" id="PS51257">
    <property type="entry name" value="PROKAR_LIPOPROTEIN"/>
    <property type="match status" value="1"/>
</dbReference>